<dbReference type="Proteomes" id="UP000230605">
    <property type="component" value="Chromosome 6"/>
</dbReference>
<dbReference type="GO" id="GO:0031119">
    <property type="term" value="P:tRNA pseudouridine synthesis"/>
    <property type="evidence" value="ECO:0007669"/>
    <property type="project" value="InterPro"/>
</dbReference>
<dbReference type="FunFam" id="3.30.70.660:FF:000002">
    <property type="entry name" value="tRNA pseudouridine synthase"/>
    <property type="match status" value="1"/>
</dbReference>
<dbReference type="InterPro" id="IPR020103">
    <property type="entry name" value="PsdUridine_synth_cat_dom_sf"/>
</dbReference>
<evidence type="ECO:0000256" key="5">
    <source>
        <dbReference type="ARBA" id="ARBA00022664"/>
    </source>
</evidence>
<keyword evidence="7" id="KW-0413">Isomerase</keyword>
<reference evidence="18 19" key="1">
    <citation type="submission" date="2015-10" db="EMBL/GenBank/DDBJ databases">
        <title>The cercosporin biosynthetic gene cluster was horizontally transferred to several fungal lineages and shown to be expanded in Cercospora beticola based on microsynteny with recipient genomes.</title>
        <authorList>
            <person name="De Jonge R."/>
            <person name="Ebert M.K."/>
            <person name="Suttle J.C."/>
            <person name="Jurick Ii W.M."/>
            <person name="Secor G.A."/>
            <person name="Thomma B.P."/>
            <person name="Van De Peer Y."/>
            <person name="Bolton M.D."/>
        </authorList>
    </citation>
    <scope>NUCLEOTIDE SEQUENCE [LARGE SCALE GENOMIC DNA]</scope>
    <source>
        <strain evidence="18 19">09-40</strain>
    </source>
</reference>
<evidence type="ECO:0000256" key="9">
    <source>
        <dbReference type="ARBA" id="ARBA00036943"/>
    </source>
</evidence>
<protein>
    <recommendedName>
        <fullName evidence="11">tRNA pseudouridine synthase 1</fullName>
    </recommendedName>
    <alternativeName>
        <fullName evidence="12">tRNA pseudouridylate synthase 1</fullName>
    </alternativeName>
    <alternativeName>
        <fullName evidence="13">tRNA-uridine isomerase 1</fullName>
    </alternativeName>
</protein>
<evidence type="ECO:0000256" key="11">
    <source>
        <dbReference type="ARBA" id="ARBA00073968"/>
    </source>
</evidence>
<dbReference type="GO" id="GO:0031120">
    <property type="term" value="P:snRNA pseudouridine synthesis"/>
    <property type="evidence" value="ECO:0007669"/>
    <property type="project" value="UniProtKB-ARBA"/>
</dbReference>
<evidence type="ECO:0000256" key="4">
    <source>
        <dbReference type="ARBA" id="ARBA00009375"/>
    </source>
</evidence>
<dbReference type="CDD" id="cd02568">
    <property type="entry name" value="PseudoU_synth_PUS1_PUS2"/>
    <property type="match status" value="1"/>
</dbReference>
<dbReference type="GO" id="GO:0005634">
    <property type="term" value="C:nucleus"/>
    <property type="evidence" value="ECO:0007669"/>
    <property type="project" value="UniProtKB-SubCell"/>
</dbReference>
<dbReference type="InterPro" id="IPR041708">
    <property type="entry name" value="PUS1/PUS2-like"/>
</dbReference>
<dbReference type="Gene3D" id="3.30.70.660">
    <property type="entry name" value="Pseudouridine synthase I, catalytic domain, C-terminal subdomain"/>
    <property type="match status" value="1"/>
</dbReference>
<dbReference type="AlphaFoldDB" id="A0A2G5HQE8"/>
<dbReference type="PANTHER" id="PTHR11142">
    <property type="entry name" value="PSEUDOURIDYLATE SYNTHASE"/>
    <property type="match status" value="1"/>
</dbReference>
<dbReference type="InterPro" id="IPR020095">
    <property type="entry name" value="PsdUridine_synth_TruA_C"/>
</dbReference>
<evidence type="ECO:0000256" key="7">
    <source>
        <dbReference type="ARBA" id="ARBA00023235"/>
    </source>
</evidence>
<evidence type="ECO:0000256" key="13">
    <source>
        <dbReference type="ARBA" id="ARBA00080858"/>
    </source>
</evidence>
<name>A0A2G5HQE8_CERBT</name>
<dbReference type="Gene3D" id="3.30.70.580">
    <property type="entry name" value="Pseudouridine synthase I, catalytic domain, N-terminal subdomain"/>
    <property type="match status" value="1"/>
</dbReference>
<evidence type="ECO:0000256" key="3">
    <source>
        <dbReference type="ARBA" id="ARBA00004123"/>
    </source>
</evidence>
<keyword evidence="5" id="KW-0507">mRNA processing</keyword>
<evidence type="ECO:0000256" key="12">
    <source>
        <dbReference type="ARBA" id="ARBA00079072"/>
    </source>
</evidence>
<dbReference type="InterPro" id="IPR020094">
    <property type="entry name" value="TruA/RsuA/RluB/E/F_N"/>
</dbReference>
<dbReference type="GO" id="GO:0003723">
    <property type="term" value="F:RNA binding"/>
    <property type="evidence" value="ECO:0007669"/>
    <property type="project" value="InterPro"/>
</dbReference>
<evidence type="ECO:0000259" key="17">
    <source>
        <dbReference type="Pfam" id="PF01416"/>
    </source>
</evidence>
<organism evidence="18 19">
    <name type="scientific">Cercospora beticola</name>
    <name type="common">Sugarbeet leaf spot fungus</name>
    <dbReference type="NCBI Taxonomy" id="122368"/>
    <lineage>
        <taxon>Eukaryota</taxon>
        <taxon>Fungi</taxon>
        <taxon>Dikarya</taxon>
        <taxon>Ascomycota</taxon>
        <taxon>Pezizomycotina</taxon>
        <taxon>Dothideomycetes</taxon>
        <taxon>Dothideomycetidae</taxon>
        <taxon>Mycosphaerellales</taxon>
        <taxon>Mycosphaerellaceae</taxon>
        <taxon>Cercospora</taxon>
    </lineage>
</organism>
<evidence type="ECO:0000256" key="10">
    <source>
        <dbReference type="ARBA" id="ARBA00053072"/>
    </source>
</evidence>
<feature type="compositionally biased region" description="Low complexity" evidence="16">
    <location>
        <begin position="374"/>
        <end position="393"/>
    </location>
</feature>
<dbReference type="GO" id="GO:0009982">
    <property type="term" value="F:pseudouridine synthase activity"/>
    <property type="evidence" value="ECO:0007669"/>
    <property type="project" value="InterPro"/>
</dbReference>
<dbReference type="Pfam" id="PF01416">
    <property type="entry name" value="PseudoU_synth_1"/>
    <property type="match status" value="1"/>
</dbReference>
<dbReference type="GO" id="GO:0006397">
    <property type="term" value="P:mRNA processing"/>
    <property type="evidence" value="ECO:0007669"/>
    <property type="project" value="UniProtKB-KW"/>
</dbReference>
<keyword evidence="8" id="KW-0539">Nucleus</keyword>
<evidence type="ECO:0000256" key="6">
    <source>
        <dbReference type="ARBA" id="ARBA00022694"/>
    </source>
</evidence>
<keyword evidence="6" id="KW-0819">tRNA processing</keyword>
<sequence length="689" mass="77039">MSSVRQPWSTLQPFSRMLARQSTMPRATLPRMTASLVRAPASIARTRDQTTDARTGSARAIGTTAASDMERRASLMTVAEIRKEIWDGQIIYKRQKNEDAQKKRQREGIKGQGIEFSKEEIEAEKAEGRKPKRKVAVLIGYSGTGYKGMQISGTERTIEGDLFQAFIRAGAISKANAEDPKKSGLVRCARTDKGVHAAGNMVSLKLIVEDNDIVQKINAELSPQIRVWGIERTIGSFSCYQACDSRWYEYLMPSYAFLPPHTSSWLAKQLESAADEVGDREAYEARQEEVKGFWEKIDEEDIKPILETIDEDIRWDVIKALQGEEEANAKSAEAGAEAEPIVKAGSTINTASEVAKEKTEDAAIIINEAAVRPESATAATESTSETHPESSSSVPAEMKQDGITTDEAEVIAAADDAATIKADPTRPADPAPEIPVPSEPTDAEMERLLRLRAATKTLRTAYVAAKRKYRIPAKRIERIQNALNKYVGTKNYHNYTIQKTFKDPSVKRHIKSFKVNPKPILIGEGPEEEKTEWLSLKVHGQSFMMHQIRKMVGMVTLLVRAGADLKTMDASFTAARFSIPKVPGLGLLLERPVFDTYNNLQASKHGRENLDFNKYEKELEAFKEREIYQRIFREEEEKNEFSRFFNHVDNFKEAHFLFVTSKGVDAIKGIERKAPKDAESDTERGGADN</sequence>
<feature type="region of interest" description="Disordered" evidence="16">
    <location>
        <begin position="373"/>
        <end position="401"/>
    </location>
</feature>
<dbReference type="InterPro" id="IPR020097">
    <property type="entry name" value="PsdUridine_synth_TruA_a/b_dom"/>
</dbReference>
<comment type="similarity">
    <text evidence="4">Belongs to the tRNA pseudouridine synthase TruA family.</text>
</comment>
<proteinExistence type="inferred from homology"/>
<comment type="catalytic activity">
    <reaction evidence="2">
        <text>uridine in snRNA = pseudouridine in snRNA</text>
        <dbReference type="Rhea" id="RHEA:51124"/>
        <dbReference type="Rhea" id="RHEA-COMP:12891"/>
        <dbReference type="Rhea" id="RHEA-COMP:12892"/>
        <dbReference type="ChEBI" id="CHEBI:65314"/>
        <dbReference type="ChEBI" id="CHEBI:65315"/>
    </reaction>
</comment>
<comment type="catalytic activity">
    <reaction evidence="1">
        <text>a uridine in mRNA = a pseudouridine in mRNA</text>
        <dbReference type="Rhea" id="RHEA:56644"/>
        <dbReference type="Rhea" id="RHEA-COMP:14658"/>
        <dbReference type="Rhea" id="RHEA-COMP:14659"/>
        <dbReference type="ChEBI" id="CHEBI:65314"/>
        <dbReference type="ChEBI" id="CHEBI:65315"/>
    </reaction>
</comment>
<dbReference type="EMBL" id="LKMD01000104">
    <property type="protein sequence ID" value="PIA94462.1"/>
    <property type="molecule type" value="Genomic_DNA"/>
</dbReference>
<comment type="catalytic activity">
    <reaction evidence="9">
        <text>a uridine in tRNA = a pseudouridine in tRNA</text>
        <dbReference type="Rhea" id="RHEA:54572"/>
        <dbReference type="Rhea" id="RHEA-COMP:13339"/>
        <dbReference type="Rhea" id="RHEA-COMP:13934"/>
        <dbReference type="ChEBI" id="CHEBI:65314"/>
        <dbReference type="ChEBI" id="CHEBI:65315"/>
    </reaction>
</comment>
<dbReference type="PANTHER" id="PTHR11142:SF4">
    <property type="entry name" value="PSEUDOURIDYLATE SYNTHASE 1 HOMOLOG"/>
    <property type="match status" value="1"/>
</dbReference>
<feature type="binding site" evidence="15">
    <location>
        <position position="248"/>
    </location>
    <ligand>
        <name>substrate</name>
    </ligand>
</feature>
<evidence type="ECO:0000256" key="1">
    <source>
        <dbReference type="ARBA" id="ARBA00001166"/>
    </source>
</evidence>
<feature type="domain" description="Pseudouridine synthase I TruA alpha/beta" evidence="17">
    <location>
        <begin position="482"/>
        <end position="594"/>
    </location>
</feature>
<comment type="subcellular location">
    <subcellularLocation>
        <location evidence="3">Nucleus</location>
    </subcellularLocation>
</comment>
<dbReference type="GO" id="GO:1990481">
    <property type="term" value="P:mRNA pseudouridine synthesis"/>
    <property type="evidence" value="ECO:0007669"/>
    <property type="project" value="TreeGrafter"/>
</dbReference>
<evidence type="ECO:0000256" key="8">
    <source>
        <dbReference type="ARBA" id="ARBA00023242"/>
    </source>
</evidence>
<dbReference type="InterPro" id="IPR001406">
    <property type="entry name" value="PsdUridine_synth_TruA"/>
</dbReference>
<evidence type="ECO:0000313" key="19">
    <source>
        <dbReference type="Proteomes" id="UP000230605"/>
    </source>
</evidence>
<evidence type="ECO:0000313" key="18">
    <source>
        <dbReference type="EMBL" id="PIA94462.1"/>
    </source>
</evidence>
<evidence type="ECO:0000256" key="14">
    <source>
        <dbReference type="PIRSR" id="PIRSR641708-1"/>
    </source>
</evidence>
<evidence type="ECO:0000256" key="15">
    <source>
        <dbReference type="PIRSR" id="PIRSR641708-2"/>
    </source>
</evidence>
<evidence type="ECO:0000256" key="16">
    <source>
        <dbReference type="SAM" id="MobiDB-lite"/>
    </source>
</evidence>
<dbReference type="FunFam" id="3.30.70.580:FF:000002">
    <property type="entry name" value="tRNA pseudouridine synthase"/>
    <property type="match status" value="1"/>
</dbReference>
<gene>
    <name evidence="18" type="ORF">CB0940_08921</name>
</gene>
<evidence type="ECO:0000256" key="2">
    <source>
        <dbReference type="ARBA" id="ARBA00001832"/>
    </source>
</evidence>
<dbReference type="OrthoDB" id="10256309at2759"/>
<comment type="function">
    <text evidence="10">Formation of pseudouridine at positions 27 and 28 in the anticodon stem and loop of transfer RNAs; at positions 34 and 36 of intron-containing precursor tRNA(Ile) and at position 35 in the intron-containing tRNA(Tyr). Catalyzes pseudouridylation at position 44 in U2 snRNA. Also catalyzes pseudouridylation of mRNAs.</text>
</comment>
<accession>A0A2G5HQE8</accession>
<dbReference type="SUPFAM" id="SSF55120">
    <property type="entry name" value="Pseudouridine synthase"/>
    <property type="match status" value="1"/>
</dbReference>
<comment type="caution">
    <text evidence="18">The sequence shown here is derived from an EMBL/GenBank/DDBJ whole genome shotgun (WGS) entry which is preliminary data.</text>
</comment>
<feature type="active site" description="Nucleophile" evidence="14">
    <location>
        <position position="192"/>
    </location>
</feature>